<dbReference type="AlphaFoldDB" id="A0A4Q7YTN2"/>
<accession>A0A4Q7YTN2</accession>
<dbReference type="SUPFAM" id="SSF54593">
    <property type="entry name" value="Glyoxalase/Bleomycin resistance protein/Dihydroxybiphenyl dioxygenase"/>
    <property type="match status" value="1"/>
</dbReference>
<dbReference type="InterPro" id="IPR004360">
    <property type="entry name" value="Glyas_Fos-R_dOase_dom"/>
</dbReference>
<protein>
    <recommendedName>
        <fullName evidence="1">VOC domain-containing protein</fullName>
    </recommendedName>
</protein>
<organism evidence="2 3">
    <name type="scientific">Edaphobacter modestus</name>
    <dbReference type="NCBI Taxonomy" id="388466"/>
    <lineage>
        <taxon>Bacteria</taxon>
        <taxon>Pseudomonadati</taxon>
        <taxon>Acidobacteriota</taxon>
        <taxon>Terriglobia</taxon>
        <taxon>Terriglobales</taxon>
        <taxon>Acidobacteriaceae</taxon>
        <taxon>Edaphobacter</taxon>
    </lineage>
</organism>
<gene>
    <name evidence="2" type="ORF">BDD14_2615</name>
</gene>
<sequence>MSVKYCIPVIPSADLEKSLRLWVDGLGFSTNSEMHKDGKLIFCMLRKGDLWFMLNERAGTPVKPEDYESIRLYWTPTDIHQSRERLKSLGYAVSELDDRDYGQTEFFLTDDDGYAHCFGVPTQK</sequence>
<reference evidence="2 3" key="1">
    <citation type="submission" date="2019-02" db="EMBL/GenBank/DDBJ databases">
        <title>Genomic Encyclopedia of Archaeal and Bacterial Type Strains, Phase II (KMG-II): from individual species to whole genera.</title>
        <authorList>
            <person name="Goeker M."/>
        </authorList>
    </citation>
    <scope>NUCLEOTIDE SEQUENCE [LARGE SCALE GENOMIC DNA]</scope>
    <source>
        <strain evidence="2 3">DSM 18101</strain>
    </source>
</reference>
<comment type="caution">
    <text evidence="2">The sequence shown here is derived from an EMBL/GenBank/DDBJ whole genome shotgun (WGS) entry which is preliminary data.</text>
</comment>
<evidence type="ECO:0000259" key="1">
    <source>
        <dbReference type="PROSITE" id="PS51819"/>
    </source>
</evidence>
<dbReference type="Proteomes" id="UP000292958">
    <property type="component" value="Unassembled WGS sequence"/>
</dbReference>
<dbReference type="OrthoDB" id="9791602at2"/>
<dbReference type="InterPro" id="IPR037523">
    <property type="entry name" value="VOC_core"/>
</dbReference>
<keyword evidence="3" id="KW-1185">Reference proteome</keyword>
<dbReference type="Gene3D" id="3.10.180.10">
    <property type="entry name" value="2,3-Dihydroxybiphenyl 1,2-Dioxygenase, domain 1"/>
    <property type="match status" value="1"/>
</dbReference>
<proteinExistence type="predicted"/>
<dbReference type="Pfam" id="PF00903">
    <property type="entry name" value="Glyoxalase"/>
    <property type="match status" value="1"/>
</dbReference>
<feature type="domain" description="VOC" evidence="1">
    <location>
        <begin position="4"/>
        <end position="121"/>
    </location>
</feature>
<dbReference type="PROSITE" id="PS51819">
    <property type="entry name" value="VOC"/>
    <property type="match status" value="1"/>
</dbReference>
<dbReference type="RefSeq" id="WP_130419084.1">
    <property type="nucleotide sequence ID" value="NZ_SHKW01000001.1"/>
</dbReference>
<evidence type="ECO:0000313" key="2">
    <source>
        <dbReference type="EMBL" id="RZU41117.1"/>
    </source>
</evidence>
<dbReference type="InterPro" id="IPR029068">
    <property type="entry name" value="Glyas_Bleomycin-R_OHBP_Dase"/>
</dbReference>
<evidence type="ECO:0000313" key="3">
    <source>
        <dbReference type="Proteomes" id="UP000292958"/>
    </source>
</evidence>
<dbReference type="EMBL" id="SHKW01000001">
    <property type="protein sequence ID" value="RZU41117.1"/>
    <property type="molecule type" value="Genomic_DNA"/>
</dbReference>
<name>A0A4Q7YTN2_9BACT</name>